<organism evidence="2 3">
    <name type="scientific">Paragonimus heterotremus</name>
    <dbReference type="NCBI Taxonomy" id="100268"/>
    <lineage>
        <taxon>Eukaryota</taxon>
        <taxon>Metazoa</taxon>
        <taxon>Spiralia</taxon>
        <taxon>Lophotrochozoa</taxon>
        <taxon>Platyhelminthes</taxon>
        <taxon>Trematoda</taxon>
        <taxon>Digenea</taxon>
        <taxon>Plagiorchiida</taxon>
        <taxon>Troglotremata</taxon>
        <taxon>Troglotrematidae</taxon>
        <taxon>Paragonimus</taxon>
    </lineage>
</organism>
<name>A0A8J4WUX9_9TREM</name>
<dbReference type="AlphaFoldDB" id="A0A8J4WUX9"/>
<evidence type="ECO:0000313" key="2">
    <source>
        <dbReference type="EMBL" id="KAF5398257.1"/>
    </source>
</evidence>
<reference evidence="2" key="1">
    <citation type="submission" date="2019-05" db="EMBL/GenBank/DDBJ databases">
        <title>Annotation for the trematode Paragonimus heterotremus.</title>
        <authorList>
            <person name="Choi Y.-J."/>
        </authorList>
    </citation>
    <scope>NUCLEOTIDE SEQUENCE</scope>
    <source>
        <strain evidence="2">LC</strain>
    </source>
</reference>
<dbReference type="Proteomes" id="UP000748531">
    <property type="component" value="Unassembled WGS sequence"/>
</dbReference>
<sequence length="184" mass="20271">MGSGFDPNINNSQNLSPSNETCIYETIGTDFPLCHAQSASREQPTTTRLPAIRSPANKRDGSLTATPKTHGPWGDSKETTDQAQEVLRFPRICRKWSPPANSAQFFRLTDGETSLRLPSTVLKDTQNIRCSNTGHTPNPILLPINFMESQNSGEKRLRTKGGKRAKNETTQKAEPISHSVGTHN</sequence>
<accession>A0A8J4WUX9</accession>
<protein>
    <submittedName>
        <fullName evidence="2">Uncharacterized protein</fullName>
    </submittedName>
</protein>
<evidence type="ECO:0000256" key="1">
    <source>
        <dbReference type="SAM" id="MobiDB-lite"/>
    </source>
</evidence>
<proteinExistence type="predicted"/>
<keyword evidence="3" id="KW-1185">Reference proteome</keyword>
<gene>
    <name evidence="2" type="ORF">PHET_08865</name>
</gene>
<dbReference type="EMBL" id="LUCH01005214">
    <property type="protein sequence ID" value="KAF5398257.1"/>
    <property type="molecule type" value="Genomic_DNA"/>
</dbReference>
<feature type="compositionally biased region" description="Polar residues" evidence="1">
    <location>
        <begin position="38"/>
        <end position="48"/>
    </location>
</feature>
<feature type="region of interest" description="Disordered" evidence="1">
    <location>
        <begin position="38"/>
        <end position="81"/>
    </location>
</feature>
<feature type="region of interest" description="Disordered" evidence="1">
    <location>
        <begin position="148"/>
        <end position="184"/>
    </location>
</feature>
<dbReference type="OrthoDB" id="6228973at2759"/>
<evidence type="ECO:0000313" key="3">
    <source>
        <dbReference type="Proteomes" id="UP000748531"/>
    </source>
</evidence>
<comment type="caution">
    <text evidence="2">The sequence shown here is derived from an EMBL/GenBank/DDBJ whole genome shotgun (WGS) entry which is preliminary data.</text>
</comment>